<dbReference type="Pfam" id="PF04450">
    <property type="entry name" value="BSP"/>
    <property type="match status" value="1"/>
</dbReference>
<dbReference type="EMBL" id="SDMP01000019">
    <property type="protein sequence ID" value="RYQ93735.1"/>
    <property type="molecule type" value="Genomic_DNA"/>
</dbReference>
<organism evidence="1 2">
    <name type="scientific">Arachis hypogaea</name>
    <name type="common">Peanut</name>
    <dbReference type="NCBI Taxonomy" id="3818"/>
    <lineage>
        <taxon>Eukaryota</taxon>
        <taxon>Viridiplantae</taxon>
        <taxon>Streptophyta</taxon>
        <taxon>Embryophyta</taxon>
        <taxon>Tracheophyta</taxon>
        <taxon>Spermatophyta</taxon>
        <taxon>Magnoliopsida</taxon>
        <taxon>eudicotyledons</taxon>
        <taxon>Gunneridae</taxon>
        <taxon>Pentapetalae</taxon>
        <taxon>rosids</taxon>
        <taxon>fabids</taxon>
        <taxon>Fabales</taxon>
        <taxon>Fabaceae</taxon>
        <taxon>Papilionoideae</taxon>
        <taxon>50 kb inversion clade</taxon>
        <taxon>dalbergioids sensu lato</taxon>
        <taxon>Dalbergieae</taxon>
        <taxon>Pterocarpus clade</taxon>
        <taxon>Arachis</taxon>
    </lineage>
</organism>
<comment type="caution">
    <text evidence="1">The sequence shown here is derived from an EMBL/GenBank/DDBJ whole genome shotgun (WGS) entry which is preliminary data.</text>
</comment>
<dbReference type="AlphaFoldDB" id="A0A444XWD9"/>
<dbReference type="PANTHER" id="PTHR33321:SF12">
    <property type="entry name" value="PLANT BASIC SECRETORY PROTEIN (BSP) FAMILY PROTEIN"/>
    <property type="match status" value="1"/>
</dbReference>
<accession>A0A444XWD9</accession>
<protein>
    <submittedName>
        <fullName evidence="1">Uncharacterized protein</fullName>
    </submittedName>
</protein>
<dbReference type="PANTHER" id="PTHR33321">
    <property type="match status" value="1"/>
</dbReference>
<evidence type="ECO:0000313" key="2">
    <source>
        <dbReference type="Proteomes" id="UP000289738"/>
    </source>
</evidence>
<name>A0A444XWD9_ARAHY</name>
<dbReference type="Proteomes" id="UP000289738">
    <property type="component" value="Chromosome B09"/>
</dbReference>
<evidence type="ECO:0000313" key="1">
    <source>
        <dbReference type="EMBL" id="RYQ93735.1"/>
    </source>
</evidence>
<keyword evidence="2" id="KW-1185">Reference proteome</keyword>
<proteinExistence type="predicted"/>
<gene>
    <name evidence="1" type="ORF">Ahy_B09g099974</name>
</gene>
<dbReference type="InterPro" id="IPR007541">
    <property type="entry name" value="Uncharacterised_BSP"/>
</dbReference>
<dbReference type="STRING" id="3818.A0A444XWD9"/>
<reference evidence="1 2" key="1">
    <citation type="submission" date="2019-01" db="EMBL/GenBank/DDBJ databases">
        <title>Sequencing of cultivated peanut Arachis hypogaea provides insights into genome evolution and oil improvement.</title>
        <authorList>
            <person name="Chen X."/>
        </authorList>
    </citation>
    <scope>NUCLEOTIDE SEQUENCE [LARGE SCALE GENOMIC DNA]</scope>
    <source>
        <strain evidence="2">cv. Fuhuasheng</strain>
        <tissue evidence="1">Leaves</tissue>
    </source>
</reference>
<sequence>MPSPPFDQEIGAEYAQQTLIAATNFLDRLFGLNSNFAAVNKVSITVENIDGVAFTTSDNNIHVSAGYTERARPPSGLVEGMADFVRLRADYAADSWGDVGEGSNWDQGYQVTAYFLDYCENI</sequence>